<evidence type="ECO:0000256" key="1">
    <source>
        <dbReference type="SAM" id="MobiDB-lite"/>
    </source>
</evidence>
<dbReference type="Gene3D" id="1.20.1270.180">
    <property type="match status" value="1"/>
</dbReference>
<feature type="compositionally biased region" description="Polar residues" evidence="1">
    <location>
        <begin position="33"/>
        <end position="48"/>
    </location>
</feature>
<feature type="compositionally biased region" description="Low complexity" evidence="1">
    <location>
        <begin position="49"/>
        <end position="66"/>
    </location>
</feature>
<feature type="compositionally biased region" description="Polar residues" evidence="1">
    <location>
        <begin position="68"/>
        <end position="80"/>
    </location>
</feature>
<dbReference type="Pfam" id="PF07007">
    <property type="entry name" value="LprI"/>
    <property type="match status" value="1"/>
</dbReference>
<protein>
    <submittedName>
        <fullName evidence="3">DUF1311 domain-containing protein</fullName>
    </submittedName>
</protein>
<keyword evidence="4" id="KW-1185">Reference proteome</keyword>
<feature type="domain" description="Lysozyme inhibitor LprI-like N-terminal" evidence="2">
    <location>
        <begin position="137"/>
        <end position="228"/>
    </location>
</feature>
<dbReference type="RefSeq" id="WP_066147743.1">
    <property type="nucleotide sequence ID" value="NZ_CP126114.1"/>
</dbReference>
<reference evidence="3" key="1">
    <citation type="submission" date="2023-05" db="EMBL/GenBank/DDBJ databases">
        <title>Comparative genomics of Bacillaceae isolates and their secondary metabolite potential.</title>
        <authorList>
            <person name="Song L."/>
            <person name="Nielsen L.J."/>
            <person name="Mohite O."/>
            <person name="Xu X."/>
            <person name="Weber T."/>
            <person name="Kovacs A.T."/>
        </authorList>
    </citation>
    <scope>NUCLEOTIDE SEQUENCE</scope>
    <source>
        <strain evidence="3">XLM17</strain>
    </source>
</reference>
<dbReference type="PANTHER" id="PTHR39176:SF1">
    <property type="entry name" value="PERIPLASMIC PROTEIN"/>
    <property type="match status" value="1"/>
</dbReference>
<dbReference type="KEGG" id="nnv:QNH39_04705"/>
<accession>A0AA95MPP9</accession>
<organism evidence="3 4">
    <name type="scientific">Neobacillus novalis</name>
    <dbReference type="NCBI Taxonomy" id="220687"/>
    <lineage>
        <taxon>Bacteria</taxon>
        <taxon>Bacillati</taxon>
        <taxon>Bacillota</taxon>
        <taxon>Bacilli</taxon>
        <taxon>Bacillales</taxon>
        <taxon>Bacillaceae</taxon>
        <taxon>Neobacillus</taxon>
    </lineage>
</organism>
<dbReference type="PANTHER" id="PTHR39176">
    <property type="entry name" value="PERIPLASMIC PROTEIN-RELATED"/>
    <property type="match status" value="1"/>
</dbReference>
<gene>
    <name evidence="3" type="ORF">QNH39_04705</name>
</gene>
<dbReference type="Proteomes" id="UP001178288">
    <property type="component" value="Chromosome"/>
</dbReference>
<name>A0AA95MPP9_9BACI</name>
<proteinExistence type="predicted"/>
<evidence type="ECO:0000259" key="2">
    <source>
        <dbReference type="Pfam" id="PF07007"/>
    </source>
</evidence>
<feature type="region of interest" description="Disordered" evidence="1">
    <location>
        <begin position="33"/>
        <end position="109"/>
    </location>
</feature>
<dbReference type="InterPro" id="IPR009739">
    <property type="entry name" value="LprI-like_N"/>
</dbReference>
<evidence type="ECO:0000313" key="3">
    <source>
        <dbReference type="EMBL" id="WHY87167.1"/>
    </source>
</evidence>
<sequence length="235" mass="26278">MIGDVKVKKSNIFIVVALLAVLLVGMSACSNSSEDAASINNDSGSDHISQSTDGSSESNDSSTDSTAKSDNSSNNHSDGTSIGKKVSIDTTNKIKENENIQEENTTNAETKIKGRRNVFLERLDNIQKELDALPEKKDSDKGVTNAMKNYYGISYEMYDNELNEIYALLKKELSPETMKDLKTEQIKWIEQKEKKANDERLKYNGGTFENVAMYISLYESTKERCYGLVNKYMTD</sequence>
<evidence type="ECO:0000313" key="4">
    <source>
        <dbReference type="Proteomes" id="UP001178288"/>
    </source>
</evidence>
<dbReference type="EMBL" id="CP126114">
    <property type="protein sequence ID" value="WHY87167.1"/>
    <property type="molecule type" value="Genomic_DNA"/>
</dbReference>
<dbReference type="PROSITE" id="PS51257">
    <property type="entry name" value="PROKAR_LIPOPROTEIN"/>
    <property type="match status" value="1"/>
</dbReference>
<dbReference type="AlphaFoldDB" id="A0AA95MPP9"/>